<dbReference type="RefSeq" id="WP_096484944.1">
    <property type="nucleotide sequence ID" value="NZ_AP014809.1"/>
</dbReference>
<accession>A0A160PCG3</accession>
<dbReference type="OrthoDB" id="8005234at2"/>
<evidence type="ECO:0000256" key="1">
    <source>
        <dbReference type="SAM" id="Coils"/>
    </source>
</evidence>
<feature type="coiled-coil region" evidence="1">
    <location>
        <begin position="78"/>
        <end position="105"/>
    </location>
</feature>
<gene>
    <name evidence="2" type="ORF">MPPM_2042</name>
</gene>
<protein>
    <submittedName>
        <fullName evidence="2">Uncharacterized protein</fullName>
    </submittedName>
</protein>
<proteinExistence type="predicted"/>
<organism evidence="2 3">
    <name type="scientific">Methylorubrum populi</name>
    <dbReference type="NCBI Taxonomy" id="223967"/>
    <lineage>
        <taxon>Bacteria</taxon>
        <taxon>Pseudomonadati</taxon>
        <taxon>Pseudomonadota</taxon>
        <taxon>Alphaproteobacteria</taxon>
        <taxon>Hyphomicrobiales</taxon>
        <taxon>Methylobacteriaceae</taxon>
        <taxon>Methylorubrum</taxon>
    </lineage>
</organism>
<name>A0A160PCG3_9HYPH</name>
<reference evidence="2 3" key="1">
    <citation type="journal article" date="2016" name="Genome Announc.">
        <title>Complete Genome Sequence of Methylobacterium populi P-1M, Isolated from Pink-Pigmented Household Biofilm.</title>
        <authorList>
            <person name="Morohoshi T."/>
            <person name="Ikeda T."/>
        </authorList>
    </citation>
    <scope>NUCLEOTIDE SEQUENCE [LARGE SCALE GENOMIC DNA]</scope>
    <source>
        <strain evidence="2 3">P-1M</strain>
    </source>
</reference>
<dbReference type="EMBL" id="AP014809">
    <property type="protein sequence ID" value="BAU90647.1"/>
    <property type="molecule type" value="Genomic_DNA"/>
</dbReference>
<evidence type="ECO:0000313" key="3">
    <source>
        <dbReference type="Proteomes" id="UP000218288"/>
    </source>
</evidence>
<keyword evidence="1" id="KW-0175">Coiled coil</keyword>
<dbReference type="AlphaFoldDB" id="A0A160PCG3"/>
<evidence type="ECO:0000313" key="2">
    <source>
        <dbReference type="EMBL" id="BAU90647.1"/>
    </source>
</evidence>
<dbReference type="Proteomes" id="UP000218288">
    <property type="component" value="Chromosome"/>
</dbReference>
<sequence length="287" mass="31773">MTRPPIDFGTEWSNAGTHRRYGHDLILWVAAQPTQAFRDAYSRARGLMVGAGYSWTDKGHAEPQMLPCWWNTGITFDADALRAEVDRVVAEAAAEREAKAAAEQERHERDVASTKNAAAPIRAALRALLVERPWALGRALSEARDLASAETWTSWGLRSAERYLDNAAANVRRAEERLGRTPPATWFARAEDEAVRVAALEACRVLSSRDMDWAAVQNGEGWSQATTWTGHTLSERAVLDQGEAAHALGLLHGHRRQLSDEVCIACFGEAPARRRRPEPEEQPALGF</sequence>